<evidence type="ECO:0000313" key="1">
    <source>
        <dbReference type="EMBL" id="JAH59010.1"/>
    </source>
</evidence>
<name>A0A0E9U1E8_ANGAN</name>
<reference evidence="1" key="1">
    <citation type="submission" date="2014-11" db="EMBL/GenBank/DDBJ databases">
        <authorList>
            <person name="Amaro Gonzalez C."/>
        </authorList>
    </citation>
    <scope>NUCLEOTIDE SEQUENCE</scope>
</reference>
<sequence>MPVWRVVAP</sequence>
<dbReference type="EMBL" id="GBXM01049567">
    <property type="protein sequence ID" value="JAH59010.1"/>
    <property type="molecule type" value="Transcribed_RNA"/>
</dbReference>
<reference evidence="1" key="2">
    <citation type="journal article" date="2015" name="Fish Shellfish Immunol.">
        <title>Early steps in the European eel (Anguilla anguilla)-Vibrio vulnificus interaction in the gills: Role of the RtxA13 toxin.</title>
        <authorList>
            <person name="Callol A."/>
            <person name="Pajuelo D."/>
            <person name="Ebbesson L."/>
            <person name="Teles M."/>
            <person name="MacKenzie S."/>
            <person name="Amaro C."/>
        </authorList>
    </citation>
    <scope>NUCLEOTIDE SEQUENCE</scope>
</reference>
<organism evidence="1">
    <name type="scientific">Anguilla anguilla</name>
    <name type="common">European freshwater eel</name>
    <name type="synonym">Muraena anguilla</name>
    <dbReference type="NCBI Taxonomy" id="7936"/>
    <lineage>
        <taxon>Eukaryota</taxon>
        <taxon>Metazoa</taxon>
        <taxon>Chordata</taxon>
        <taxon>Craniata</taxon>
        <taxon>Vertebrata</taxon>
        <taxon>Euteleostomi</taxon>
        <taxon>Actinopterygii</taxon>
        <taxon>Neopterygii</taxon>
        <taxon>Teleostei</taxon>
        <taxon>Anguilliformes</taxon>
        <taxon>Anguillidae</taxon>
        <taxon>Anguilla</taxon>
    </lineage>
</organism>
<proteinExistence type="predicted"/>
<accession>A0A0E9U1E8</accession>
<protein>
    <submittedName>
        <fullName evidence="1">Uncharacterized protein</fullName>
    </submittedName>
</protein>